<dbReference type="AlphaFoldDB" id="A0A419SRD7"/>
<dbReference type="RefSeq" id="WP_120187903.1">
    <property type="nucleotide sequence ID" value="NZ_MCHY01000001.1"/>
</dbReference>
<reference evidence="1 2" key="1">
    <citation type="submission" date="2016-08" db="EMBL/GenBank/DDBJ databases">
        <title>Novel Firmicute Genomes.</title>
        <authorList>
            <person name="Poppleton D.I."/>
            <person name="Gribaldo S."/>
        </authorList>
    </citation>
    <scope>NUCLEOTIDE SEQUENCE [LARGE SCALE GENOMIC DNA]</scope>
    <source>
        <strain evidence="1 2">RAOx-1</strain>
    </source>
</reference>
<organism evidence="1 2">
    <name type="scientific">Ammoniphilus oxalaticus</name>
    <dbReference type="NCBI Taxonomy" id="66863"/>
    <lineage>
        <taxon>Bacteria</taxon>
        <taxon>Bacillati</taxon>
        <taxon>Bacillota</taxon>
        <taxon>Bacilli</taxon>
        <taxon>Bacillales</taxon>
        <taxon>Paenibacillaceae</taxon>
        <taxon>Aneurinibacillus group</taxon>
        <taxon>Ammoniphilus</taxon>
    </lineage>
</organism>
<comment type="caution">
    <text evidence="1">The sequence shown here is derived from an EMBL/GenBank/DDBJ whole genome shotgun (WGS) entry which is preliminary data.</text>
</comment>
<gene>
    <name evidence="1" type="ORF">BEP19_00475</name>
</gene>
<evidence type="ECO:0000313" key="1">
    <source>
        <dbReference type="EMBL" id="RKD27082.1"/>
    </source>
</evidence>
<dbReference type="EMBL" id="MCHY01000001">
    <property type="protein sequence ID" value="RKD27082.1"/>
    <property type="molecule type" value="Genomic_DNA"/>
</dbReference>
<keyword evidence="2" id="KW-1185">Reference proteome</keyword>
<proteinExistence type="predicted"/>
<dbReference type="Proteomes" id="UP000284219">
    <property type="component" value="Unassembled WGS sequence"/>
</dbReference>
<evidence type="ECO:0000313" key="2">
    <source>
        <dbReference type="Proteomes" id="UP000284219"/>
    </source>
</evidence>
<accession>A0A419SRD7</accession>
<protein>
    <submittedName>
        <fullName evidence="1">Uncharacterized protein</fullName>
    </submittedName>
</protein>
<sequence>MNGDLHGKTEGQEELLLLINHRQRWSVFIVSFFNVVIFSGCSKENNVLFLSGEGEDWKIESYSL</sequence>
<name>A0A419SRD7_9BACL</name>